<dbReference type="SUPFAM" id="SSF47240">
    <property type="entry name" value="Ferritin-like"/>
    <property type="match status" value="1"/>
</dbReference>
<protein>
    <recommendedName>
        <fullName evidence="3">Spore coat protein</fullName>
    </recommendedName>
</protein>
<keyword evidence="2" id="KW-1185">Reference proteome</keyword>
<dbReference type="Gene3D" id="1.20.1260.10">
    <property type="match status" value="1"/>
</dbReference>
<evidence type="ECO:0000313" key="2">
    <source>
        <dbReference type="Proteomes" id="UP001546774"/>
    </source>
</evidence>
<dbReference type="InterPro" id="IPR009078">
    <property type="entry name" value="Ferritin-like_SF"/>
</dbReference>
<accession>A0ABV1H643</accession>
<gene>
    <name evidence="1" type="ORF">WMO37_07850</name>
</gene>
<name>A0ABV1H643_9FIRM</name>
<dbReference type="EMBL" id="JBBMFS010000005">
    <property type="protein sequence ID" value="MEQ2554933.1"/>
    <property type="molecule type" value="Genomic_DNA"/>
</dbReference>
<reference evidence="1" key="1">
    <citation type="submission" date="2024-03" db="EMBL/GenBank/DDBJ databases">
        <title>Human intestinal bacterial collection.</title>
        <authorList>
            <person name="Pauvert C."/>
            <person name="Hitch T.C.A."/>
            <person name="Clavel T."/>
        </authorList>
    </citation>
    <scope>NUCLEOTIDE SEQUENCE [LARGE SCALE GENOMIC DNA]</scope>
    <source>
        <strain evidence="1">CLA-AA-H89B</strain>
    </source>
</reference>
<proteinExistence type="predicted"/>
<dbReference type="InterPro" id="IPR012347">
    <property type="entry name" value="Ferritin-like"/>
</dbReference>
<evidence type="ECO:0008006" key="3">
    <source>
        <dbReference type="Google" id="ProtNLM"/>
    </source>
</evidence>
<evidence type="ECO:0000313" key="1">
    <source>
        <dbReference type="EMBL" id="MEQ2554933.1"/>
    </source>
</evidence>
<dbReference type="Proteomes" id="UP001546774">
    <property type="component" value="Unassembled WGS sequence"/>
</dbReference>
<organism evidence="1 2">
    <name type="scientific">Lachnospira intestinalis</name>
    <dbReference type="NCBI Taxonomy" id="3133158"/>
    <lineage>
        <taxon>Bacteria</taxon>
        <taxon>Bacillati</taxon>
        <taxon>Bacillota</taxon>
        <taxon>Clostridia</taxon>
        <taxon>Lachnospirales</taxon>
        <taxon>Lachnospiraceae</taxon>
        <taxon>Lachnospira</taxon>
    </lineage>
</organism>
<sequence>MNSISEKELLALNDLLGEEELLIKKFKMLANHAEDEEIKDKFEQISERHQKHFDSLYKQLG</sequence>
<comment type="caution">
    <text evidence="1">The sequence shown here is derived from an EMBL/GenBank/DDBJ whole genome shotgun (WGS) entry which is preliminary data.</text>
</comment>